<dbReference type="PANTHER" id="PTHR48048:SF79">
    <property type="entry name" value="ANTHOCYANIDIN 3-O-GLUCOSYLTRANSFERASE"/>
    <property type="match status" value="1"/>
</dbReference>
<dbReference type="InterPro" id="IPR050481">
    <property type="entry name" value="UDP-glycosyltransf_plant"/>
</dbReference>
<dbReference type="OrthoDB" id="5835829at2759"/>
<dbReference type="SUPFAM" id="SSF53756">
    <property type="entry name" value="UDP-Glycosyltransferase/glycogen phosphorylase"/>
    <property type="match status" value="1"/>
</dbReference>
<accession>A0A811NEF5</accession>
<evidence type="ECO:0000313" key="2">
    <source>
        <dbReference type="Proteomes" id="UP000604825"/>
    </source>
</evidence>
<dbReference type="AlphaFoldDB" id="A0A811NEF5"/>
<dbReference type="PANTHER" id="PTHR48048">
    <property type="entry name" value="GLYCOSYLTRANSFERASE"/>
    <property type="match status" value="1"/>
</dbReference>
<dbReference type="Gene3D" id="3.40.50.2000">
    <property type="entry name" value="Glycogen Phosphorylase B"/>
    <property type="match status" value="1"/>
</dbReference>
<organism evidence="1 2">
    <name type="scientific">Miscanthus lutarioriparius</name>
    <dbReference type="NCBI Taxonomy" id="422564"/>
    <lineage>
        <taxon>Eukaryota</taxon>
        <taxon>Viridiplantae</taxon>
        <taxon>Streptophyta</taxon>
        <taxon>Embryophyta</taxon>
        <taxon>Tracheophyta</taxon>
        <taxon>Spermatophyta</taxon>
        <taxon>Magnoliopsida</taxon>
        <taxon>Liliopsida</taxon>
        <taxon>Poales</taxon>
        <taxon>Poaceae</taxon>
        <taxon>PACMAD clade</taxon>
        <taxon>Panicoideae</taxon>
        <taxon>Andropogonodae</taxon>
        <taxon>Andropogoneae</taxon>
        <taxon>Saccharinae</taxon>
        <taxon>Miscanthus</taxon>
    </lineage>
</organism>
<protein>
    <submittedName>
        <fullName evidence="1">Uncharacterized protein</fullName>
    </submittedName>
</protein>
<dbReference type="GO" id="GO:0035251">
    <property type="term" value="F:UDP-glucosyltransferase activity"/>
    <property type="evidence" value="ECO:0007669"/>
    <property type="project" value="InterPro"/>
</dbReference>
<evidence type="ECO:0000313" key="1">
    <source>
        <dbReference type="EMBL" id="CAD6223735.1"/>
    </source>
</evidence>
<gene>
    <name evidence="1" type="ORF">NCGR_LOCUS16130</name>
</gene>
<proteinExistence type="predicted"/>
<comment type="caution">
    <text evidence="1">The sequence shown here is derived from an EMBL/GenBank/DDBJ whole genome shotgun (WGS) entry which is preliminary data.</text>
</comment>
<reference evidence="1" key="1">
    <citation type="submission" date="2020-10" db="EMBL/GenBank/DDBJ databases">
        <authorList>
            <person name="Han B."/>
            <person name="Lu T."/>
            <person name="Zhao Q."/>
            <person name="Huang X."/>
            <person name="Zhao Y."/>
        </authorList>
    </citation>
    <scope>NUCLEOTIDE SEQUENCE</scope>
</reference>
<dbReference type="EMBL" id="CAJGYO010000004">
    <property type="protein sequence ID" value="CAD6223735.1"/>
    <property type="molecule type" value="Genomic_DNA"/>
</dbReference>
<sequence>MGSSTPPSQSGSGTLAAKPTVVLVALWGVSHFAPMVEVGKRLLALSGRSLTVNVLVVPSPTGNGLDIRFHHFRAAEPPTDHTGIEEFVSRYVQLYVPQIKAIVSGLTCLVAAVVVDIFCTTLLDAPQELGVPAYVFLISSAAMAAVLLRSPSLDEEVGPGVEFEELEGGLDVPGLPPVPASCLPTGLDNRKISTY</sequence>
<dbReference type="Proteomes" id="UP000604825">
    <property type="component" value="Unassembled WGS sequence"/>
</dbReference>
<name>A0A811NEF5_9POAL</name>
<keyword evidence="2" id="KW-1185">Reference proteome</keyword>